<dbReference type="EMBL" id="KY684179">
    <property type="protein sequence ID" value="AVT42110.1"/>
    <property type="molecule type" value="mRNA"/>
</dbReference>
<feature type="compositionally biased region" description="Basic and acidic residues" evidence="4">
    <location>
        <begin position="405"/>
        <end position="431"/>
    </location>
</feature>
<dbReference type="GO" id="GO:0005811">
    <property type="term" value="C:lipid droplet"/>
    <property type="evidence" value="ECO:0007669"/>
    <property type="project" value="UniProtKB-SubCell"/>
</dbReference>
<dbReference type="Pfam" id="PF03036">
    <property type="entry name" value="Perilipin"/>
    <property type="match status" value="1"/>
</dbReference>
<keyword evidence="3" id="KW-0551">Lipid droplet</keyword>
<dbReference type="SUPFAM" id="SSF109775">
    <property type="entry name" value="Mannose-6-phosphate receptor binding protein 1 (Tip47), C-terminal domain"/>
    <property type="match status" value="1"/>
</dbReference>
<sequence>MASEKKDTGEVLKDQNVFLRILNLRSVNAALESIEKMYISTKQSHPIIRSVCGLYEKGVSRAGSLALWSMQPALHVLEPQLIAANSMACRGLDRLEEKVPALQSPPAELTANIKELMSSTLETAKDGITGPIKHTSNVVLGKVSTGYQQSKNAISNGIQYVLNSKLVYLAEQRANRALSVTENLFEYVLPVSSAETEDDGSMGEQAPDVGASGPKPSFSRLRELAGTICRRAFEKTAAQLQRSKRQGQELVTQIPGVSPLVEYTMKTMKTLGGVILGLPSSVAAFLKDGQQHSPQNEVTNNEHEQLESNGLPSLVSGLGQQLLKVYESVVANVEKTPQTNFNLAKDGVNIVLGYLGTVRERALHNLSYYGLIPRRSSKPEGRSQLVGKDGAEECLSGSLVLESNVGDHMHRPSDNSEKQPLKTTEPKEISEETRQLKKKVMKQIPVQQKVVLGGSNKKLSNHMSSRKSLTDCTQISSSSSNTCTVQNSRNAE</sequence>
<proteinExistence type="evidence at transcript level"/>
<dbReference type="RefSeq" id="XP_051725482.1">
    <property type="nucleotide sequence ID" value="XM_051869522.1"/>
</dbReference>
<comment type="similarity">
    <text evidence="2">Belongs to the perilipin family.</text>
</comment>
<name>A0A2R4FX55_CTEID</name>
<feature type="region of interest" description="Disordered" evidence="4">
    <location>
        <begin position="196"/>
        <end position="217"/>
    </location>
</feature>
<evidence type="ECO:0000256" key="2">
    <source>
        <dbReference type="ARBA" id="ARBA00006311"/>
    </source>
</evidence>
<evidence type="ECO:0000256" key="1">
    <source>
        <dbReference type="ARBA" id="ARBA00004502"/>
    </source>
</evidence>
<dbReference type="PANTHER" id="PTHR47138:SF1">
    <property type="entry name" value="PERILIPIN-1"/>
    <property type="match status" value="1"/>
</dbReference>
<feature type="region of interest" description="Disordered" evidence="4">
    <location>
        <begin position="451"/>
        <end position="492"/>
    </location>
</feature>
<dbReference type="AlphaFoldDB" id="A0A2R4FX55"/>
<dbReference type="PANTHER" id="PTHR47138">
    <property type="entry name" value="PERILIPIN-1"/>
    <property type="match status" value="1"/>
</dbReference>
<dbReference type="InterPro" id="IPR042998">
    <property type="entry name" value="PLIN1"/>
</dbReference>
<dbReference type="InterPro" id="IPR004279">
    <property type="entry name" value="Perilipin"/>
</dbReference>
<feature type="compositionally biased region" description="Polar residues" evidence="4">
    <location>
        <begin position="457"/>
        <end position="492"/>
    </location>
</feature>
<protein>
    <submittedName>
        <fullName evidence="5">Perilipin 1</fullName>
    </submittedName>
</protein>
<dbReference type="CTD" id="5346"/>
<feature type="region of interest" description="Disordered" evidence="4">
    <location>
        <begin position="403"/>
        <end position="431"/>
    </location>
</feature>
<evidence type="ECO:0000256" key="4">
    <source>
        <dbReference type="SAM" id="MobiDB-lite"/>
    </source>
</evidence>
<comment type="subcellular location">
    <subcellularLocation>
        <location evidence="1">Lipid droplet</location>
    </subcellularLocation>
</comment>
<dbReference type="GO" id="GO:0006629">
    <property type="term" value="P:lipid metabolic process"/>
    <property type="evidence" value="ECO:0007669"/>
    <property type="project" value="InterPro"/>
</dbReference>
<reference evidence="5" key="1">
    <citation type="submission" date="2017-03" db="EMBL/GenBank/DDBJ databases">
        <title>Molecular cloning of perilipin 1.</title>
        <authorList>
            <person name="Sun J."/>
            <person name="Yang Z."/>
        </authorList>
    </citation>
    <scope>NUCLEOTIDE SEQUENCE</scope>
</reference>
<dbReference type="KEGG" id="cide:127499335"/>
<organism evidence="5">
    <name type="scientific">Ctenopharyngodon idella</name>
    <name type="common">Grass carp</name>
    <name type="synonym">Leuciscus idella</name>
    <dbReference type="NCBI Taxonomy" id="7959"/>
    <lineage>
        <taxon>Eukaryota</taxon>
        <taxon>Metazoa</taxon>
        <taxon>Chordata</taxon>
        <taxon>Craniata</taxon>
        <taxon>Vertebrata</taxon>
        <taxon>Euteleostomi</taxon>
        <taxon>Actinopterygii</taxon>
        <taxon>Neopterygii</taxon>
        <taxon>Teleostei</taxon>
        <taxon>Ostariophysi</taxon>
        <taxon>Cypriniformes</taxon>
        <taxon>Xenocyprididae</taxon>
        <taxon>Xenocypridinae</taxon>
        <taxon>Ctenopharyngodon</taxon>
    </lineage>
</organism>
<dbReference type="GeneID" id="127499335"/>
<dbReference type="OrthoDB" id="376826at2759"/>
<dbReference type="Gene3D" id="1.20.120.340">
    <property type="entry name" value="Flagellar protein FliS"/>
    <property type="match status" value="1"/>
</dbReference>
<evidence type="ECO:0000256" key="3">
    <source>
        <dbReference type="ARBA" id="ARBA00022677"/>
    </source>
</evidence>
<evidence type="ECO:0000313" key="5">
    <source>
        <dbReference type="EMBL" id="AVT42110.1"/>
    </source>
</evidence>
<accession>A0A2R4FX55</accession>